<proteinExistence type="predicted"/>
<dbReference type="PANTHER" id="PTHR10622:SF10">
    <property type="entry name" value="HET DOMAIN-CONTAINING PROTEIN"/>
    <property type="match status" value="1"/>
</dbReference>
<dbReference type="InterPro" id="IPR010730">
    <property type="entry name" value="HET"/>
</dbReference>
<name>A0A162XAD2_DIDRA</name>
<organism evidence="2 3">
    <name type="scientific">Didymella rabiei</name>
    <name type="common">Chickpea ascochyta blight fungus</name>
    <name type="synonym">Mycosphaerella rabiei</name>
    <dbReference type="NCBI Taxonomy" id="5454"/>
    <lineage>
        <taxon>Eukaryota</taxon>
        <taxon>Fungi</taxon>
        <taxon>Dikarya</taxon>
        <taxon>Ascomycota</taxon>
        <taxon>Pezizomycotina</taxon>
        <taxon>Dothideomycetes</taxon>
        <taxon>Pleosporomycetidae</taxon>
        <taxon>Pleosporales</taxon>
        <taxon>Pleosporineae</taxon>
        <taxon>Didymellaceae</taxon>
        <taxon>Ascochyta</taxon>
    </lineage>
</organism>
<dbReference type="Pfam" id="PF06985">
    <property type="entry name" value="HET"/>
    <property type="match status" value="1"/>
</dbReference>
<dbReference type="EMBL" id="JYNV01000291">
    <property type="protein sequence ID" value="KZM19433.1"/>
    <property type="molecule type" value="Genomic_DNA"/>
</dbReference>
<keyword evidence="3" id="KW-1185">Reference proteome</keyword>
<dbReference type="PANTHER" id="PTHR10622">
    <property type="entry name" value="HET DOMAIN-CONTAINING PROTEIN"/>
    <property type="match status" value="1"/>
</dbReference>
<dbReference type="STRING" id="5454.A0A162XAD2"/>
<accession>A0A162XAD2</accession>
<gene>
    <name evidence="2" type="ORF">ST47_g9412</name>
</gene>
<dbReference type="AlphaFoldDB" id="A0A162XAD2"/>
<sequence length="579" mass="65253">MRLLNASTHELESFLGSEKPQYAILSHTWEPDGEVLFQDLQSASGKGWRQKSGCSKVLNTCNRALQDGYKYVWIDTCCIDKSSSAELSEAINSMFRWYQQSSTCYAYLSDIDRGTSGLSSSRWFNRGWTLQELIAPGDVTFYNKDWKFLGSRSSLASEISAVTGIQKQLLTRLGQTAQDVIHGISIASRMRWASKRITTREEDIAYCLMGIFDVNMPLLYGEGKKAFLRLQEAIIRGSEDQSILAFRHPSPPSLDQMFVYGFGPVLAPDLSCFCEEIQHEWYASNRIKTLKYEHGSLTLHVPIVKLLSGPWLWKQNHTTENSTTYTIDPIPFRKCSSTPVLLKVSANYASIVSVLGGGGTIFKVPNLNDLRIQSARTLITIEGVRTDTVQPHASLPVVMDYAMLLQYCSIGPAFPSLPVAHQQSVLFNSIGIIAFMFDSEHFFVTWGHDGQPWCCIHSLESLRSEHEFEAAPGSQDYDAAEDVVRYVQRNQTDDVGGLAALFKVGNFTWKPSDTSPHFVIGTSQRLQITRVHREVEFIGRRMFQVKLVPQLVQQSAATKKPWFRLPKVQKDNKKDDKSL</sequence>
<evidence type="ECO:0000313" key="3">
    <source>
        <dbReference type="Proteomes" id="UP000076837"/>
    </source>
</evidence>
<evidence type="ECO:0000313" key="2">
    <source>
        <dbReference type="EMBL" id="KZM19433.1"/>
    </source>
</evidence>
<feature type="domain" description="Heterokaryon incompatibility" evidence="1">
    <location>
        <begin position="22"/>
        <end position="112"/>
    </location>
</feature>
<evidence type="ECO:0000259" key="1">
    <source>
        <dbReference type="Pfam" id="PF06985"/>
    </source>
</evidence>
<protein>
    <recommendedName>
        <fullName evidence="1">Heterokaryon incompatibility domain-containing protein</fullName>
    </recommendedName>
</protein>
<dbReference type="Proteomes" id="UP000076837">
    <property type="component" value="Unassembled WGS sequence"/>
</dbReference>
<reference evidence="2 3" key="1">
    <citation type="journal article" date="2016" name="Sci. Rep.">
        <title>Draft genome sequencing and secretome analysis of fungal phytopathogen Ascochyta rabiei provides insight into the necrotrophic effector repertoire.</title>
        <authorList>
            <person name="Verma S."/>
            <person name="Gazara R.K."/>
            <person name="Nizam S."/>
            <person name="Parween S."/>
            <person name="Chattopadhyay D."/>
            <person name="Verma P.K."/>
        </authorList>
    </citation>
    <scope>NUCLEOTIDE SEQUENCE [LARGE SCALE GENOMIC DNA]</scope>
    <source>
        <strain evidence="2 3">ArDII</strain>
    </source>
</reference>
<comment type="caution">
    <text evidence="2">The sequence shown here is derived from an EMBL/GenBank/DDBJ whole genome shotgun (WGS) entry which is preliminary data.</text>
</comment>